<feature type="compositionally biased region" description="Polar residues" evidence="1">
    <location>
        <begin position="52"/>
        <end position="61"/>
    </location>
</feature>
<proteinExistence type="predicted"/>
<name>A0ABD1ZUB7_VESSQ</name>
<feature type="compositionally biased region" description="Polar residues" evidence="1">
    <location>
        <begin position="1"/>
        <end position="26"/>
    </location>
</feature>
<sequence length="150" mass="17289">MASNNIPPIKITNNGGSFSIQQQSSDIESRQKRITKLARNPTMESEIEPDSESSQNWKPVNSSSKKRKVMKSKQLRRIDYDSEPQDKWLLDKISLTNSFDLLQAVGNSYTLKQLQNNQVKIQADITVYSKIVPALKEKKFQYYKLESFQT</sequence>
<evidence type="ECO:0000313" key="2">
    <source>
        <dbReference type="EMBL" id="KAL2711946.1"/>
    </source>
</evidence>
<evidence type="ECO:0000256" key="1">
    <source>
        <dbReference type="SAM" id="MobiDB-lite"/>
    </source>
</evidence>
<accession>A0ABD1ZUB7</accession>
<dbReference type="Proteomes" id="UP001607302">
    <property type="component" value="Unassembled WGS sequence"/>
</dbReference>
<gene>
    <name evidence="2" type="ORF">V1478_018181</name>
</gene>
<comment type="caution">
    <text evidence="2">The sequence shown here is derived from an EMBL/GenBank/DDBJ whole genome shotgun (WGS) entry which is preliminary data.</text>
</comment>
<dbReference type="EMBL" id="JAUDFV010000167">
    <property type="protein sequence ID" value="KAL2711946.1"/>
    <property type="molecule type" value="Genomic_DNA"/>
</dbReference>
<feature type="region of interest" description="Disordered" evidence="1">
    <location>
        <begin position="1"/>
        <end position="74"/>
    </location>
</feature>
<reference evidence="2 3" key="1">
    <citation type="journal article" date="2024" name="Ann. Entomol. Soc. Am.">
        <title>Genomic analyses of the southern and eastern yellowjacket wasps (Hymenoptera: Vespidae) reveal evolutionary signatures of social life.</title>
        <authorList>
            <person name="Catto M.A."/>
            <person name="Caine P.B."/>
            <person name="Orr S.E."/>
            <person name="Hunt B.G."/>
            <person name="Goodisman M.A.D."/>
        </authorList>
    </citation>
    <scope>NUCLEOTIDE SEQUENCE [LARGE SCALE GENOMIC DNA]</scope>
    <source>
        <strain evidence="2">233</strain>
        <tissue evidence="2">Head and thorax</tissue>
    </source>
</reference>
<dbReference type="AlphaFoldDB" id="A0ABD1ZUB7"/>
<feature type="non-terminal residue" evidence="2">
    <location>
        <position position="150"/>
    </location>
</feature>
<evidence type="ECO:0000313" key="3">
    <source>
        <dbReference type="Proteomes" id="UP001607302"/>
    </source>
</evidence>
<keyword evidence="3" id="KW-1185">Reference proteome</keyword>
<protein>
    <submittedName>
        <fullName evidence="2">Nucleic-acid-binding protein from mobile element jockey-like</fullName>
    </submittedName>
</protein>
<organism evidence="2 3">
    <name type="scientific">Vespula squamosa</name>
    <name type="common">Southern yellow jacket</name>
    <name type="synonym">Wasp</name>
    <dbReference type="NCBI Taxonomy" id="30214"/>
    <lineage>
        <taxon>Eukaryota</taxon>
        <taxon>Metazoa</taxon>
        <taxon>Ecdysozoa</taxon>
        <taxon>Arthropoda</taxon>
        <taxon>Hexapoda</taxon>
        <taxon>Insecta</taxon>
        <taxon>Pterygota</taxon>
        <taxon>Neoptera</taxon>
        <taxon>Endopterygota</taxon>
        <taxon>Hymenoptera</taxon>
        <taxon>Apocrita</taxon>
        <taxon>Aculeata</taxon>
        <taxon>Vespoidea</taxon>
        <taxon>Vespidae</taxon>
        <taxon>Vespinae</taxon>
        <taxon>Vespula</taxon>
    </lineage>
</organism>
<feature type="compositionally biased region" description="Basic residues" evidence="1">
    <location>
        <begin position="64"/>
        <end position="74"/>
    </location>
</feature>